<dbReference type="EnsemblMetazoa" id="AALFPA23_008851.R12113">
    <property type="protein sequence ID" value="AALFPA23_008851.P12113"/>
    <property type="gene ID" value="AALFPA23_008851"/>
</dbReference>
<accession>A0ABM1YGB1</accession>
<dbReference type="GeneID" id="134286481"/>
<dbReference type="PANTHER" id="PTHR33395:SF22">
    <property type="entry name" value="REVERSE TRANSCRIPTASE DOMAIN-CONTAINING PROTEIN"/>
    <property type="match status" value="1"/>
</dbReference>
<sequence>MFNGDVASSPQDICNLFADKFASVFTDEQLDDNNVTLAASTVPHFGQSLSSVDIDENMIARASVKLKTSHNPGPDGIPSVFVKAQIINLLPPLLHVFRLSVTTGLFPSTWKLAHMFPVHKKGNRQEIGNYRGITSLCAIAKLFEIVIMDPLLDHSKSFISTI</sequence>
<evidence type="ECO:0008006" key="3">
    <source>
        <dbReference type="Google" id="ProtNLM"/>
    </source>
</evidence>
<name>A0ABM1YGB1_AEDAL</name>
<evidence type="ECO:0000313" key="2">
    <source>
        <dbReference type="Proteomes" id="UP000069940"/>
    </source>
</evidence>
<evidence type="ECO:0000313" key="1">
    <source>
        <dbReference type="EnsemblMetazoa" id="AALFPA23_008851.P12113"/>
    </source>
</evidence>
<dbReference type="PANTHER" id="PTHR33395">
    <property type="entry name" value="TRANSCRIPTASE, PUTATIVE-RELATED-RELATED"/>
    <property type="match status" value="1"/>
</dbReference>
<reference evidence="1" key="2">
    <citation type="submission" date="2025-05" db="UniProtKB">
        <authorList>
            <consortium name="EnsemblMetazoa"/>
        </authorList>
    </citation>
    <scope>IDENTIFICATION</scope>
    <source>
        <strain evidence="1">Foshan</strain>
    </source>
</reference>
<keyword evidence="2" id="KW-1185">Reference proteome</keyword>
<dbReference type="Proteomes" id="UP000069940">
    <property type="component" value="Unassembled WGS sequence"/>
</dbReference>
<dbReference type="RefSeq" id="XP_062704080.1">
    <property type="nucleotide sequence ID" value="XM_062848096.1"/>
</dbReference>
<organism evidence="1 2">
    <name type="scientific">Aedes albopictus</name>
    <name type="common">Asian tiger mosquito</name>
    <name type="synonym">Stegomyia albopicta</name>
    <dbReference type="NCBI Taxonomy" id="7160"/>
    <lineage>
        <taxon>Eukaryota</taxon>
        <taxon>Metazoa</taxon>
        <taxon>Ecdysozoa</taxon>
        <taxon>Arthropoda</taxon>
        <taxon>Hexapoda</taxon>
        <taxon>Insecta</taxon>
        <taxon>Pterygota</taxon>
        <taxon>Neoptera</taxon>
        <taxon>Endopterygota</taxon>
        <taxon>Diptera</taxon>
        <taxon>Nematocera</taxon>
        <taxon>Culicoidea</taxon>
        <taxon>Culicidae</taxon>
        <taxon>Culicinae</taxon>
        <taxon>Aedini</taxon>
        <taxon>Aedes</taxon>
        <taxon>Stegomyia</taxon>
    </lineage>
</organism>
<reference evidence="2" key="1">
    <citation type="journal article" date="2015" name="Proc. Natl. Acad. Sci. U.S.A.">
        <title>Genome sequence of the Asian Tiger mosquito, Aedes albopictus, reveals insights into its biology, genetics, and evolution.</title>
        <authorList>
            <person name="Chen X.G."/>
            <person name="Jiang X."/>
            <person name="Gu J."/>
            <person name="Xu M."/>
            <person name="Wu Y."/>
            <person name="Deng Y."/>
            <person name="Zhang C."/>
            <person name="Bonizzoni M."/>
            <person name="Dermauw W."/>
            <person name="Vontas J."/>
            <person name="Armbruster P."/>
            <person name="Huang X."/>
            <person name="Yang Y."/>
            <person name="Zhang H."/>
            <person name="He W."/>
            <person name="Peng H."/>
            <person name="Liu Y."/>
            <person name="Wu K."/>
            <person name="Chen J."/>
            <person name="Lirakis M."/>
            <person name="Topalis P."/>
            <person name="Van Leeuwen T."/>
            <person name="Hall A.B."/>
            <person name="Jiang X."/>
            <person name="Thorpe C."/>
            <person name="Mueller R.L."/>
            <person name="Sun C."/>
            <person name="Waterhouse R.M."/>
            <person name="Yan G."/>
            <person name="Tu Z.J."/>
            <person name="Fang X."/>
            <person name="James A.A."/>
        </authorList>
    </citation>
    <scope>NUCLEOTIDE SEQUENCE [LARGE SCALE GENOMIC DNA]</scope>
    <source>
        <strain evidence="2">Foshan</strain>
    </source>
</reference>
<proteinExistence type="predicted"/>
<protein>
    <recommendedName>
        <fullName evidence="3">Reverse transcriptase domain-containing protein</fullName>
    </recommendedName>
</protein>